<proteinExistence type="predicted"/>
<evidence type="ECO:0000256" key="1">
    <source>
        <dbReference type="SAM" id="MobiDB-lite"/>
    </source>
</evidence>
<gene>
    <name evidence="2" type="ORF">F4V91_30560</name>
</gene>
<reference evidence="2 3" key="1">
    <citation type="submission" date="2019-09" db="EMBL/GenBank/DDBJ databases">
        <title>Genome sequencing of Ng87 strain.</title>
        <authorList>
            <person name="Karasev E.S."/>
            <person name="Andronov E."/>
        </authorList>
    </citation>
    <scope>NUCLEOTIDE SEQUENCE [LARGE SCALE GENOMIC DNA]</scope>
    <source>
        <strain evidence="2 3">Ng87</strain>
    </source>
</reference>
<sequence>MDCVMRRITNGPESAGSGDFEPLQRTNGGTYGNRYNERSRFSRRSNYDGRDFEAEHIYGYRVVHNVERSSPAGRVLEAAMPAYLERTALHQQHAGSGYGRNSLTARGWPSDTAYRVDQKATLFDPIAESEGSSISNGYQLNQLGYGHQLAELYEQGRITTTISAEIEIATDSFFHTVICDPALRVVSDQGQIRNFQLGPRGQAEAFLARETIVTRKWPTQGREREIFGYFLRAYFEQADRVPIDANNVETAPQLSNRRYVTTTSSAVDAQQEISHTANNDTVLGTKSQWGSG</sequence>
<dbReference type="AlphaFoldDB" id="A0A6A1TKC8"/>
<feature type="region of interest" description="Disordered" evidence="1">
    <location>
        <begin position="1"/>
        <end position="36"/>
    </location>
</feature>
<organism evidence="2 3">
    <name type="scientific">Neorhizobium galegae</name>
    <name type="common">Rhizobium galegae</name>
    <dbReference type="NCBI Taxonomy" id="399"/>
    <lineage>
        <taxon>Bacteria</taxon>
        <taxon>Pseudomonadati</taxon>
        <taxon>Pseudomonadota</taxon>
        <taxon>Alphaproteobacteria</taxon>
        <taxon>Hyphomicrobiales</taxon>
        <taxon>Rhizobiaceae</taxon>
        <taxon>Rhizobium/Agrobacterium group</taxon>
        <taxon>Neorhizobium</taxon>
    </lineage>
</organism>
<protein>
    <submittedName>
        <fullName evidence="2">Uncharacterized protein</fullName>
    </submittedName>
</protein>
<dbReference type="InterPro" id="IPR006819">
    <property type="entry name" value="Agro_VirD5"/>
</dbReference>
<dbReference type="Proteomes" id="UP000386575">
    <property type="component" value="Unassembled WGS sequence"/>
</dbReference>
<name>A0A6A1TKC8_NEOGA</name>
<comment type="caution">
    <text evidence="2">The sequence shown here is derived from an EMBL/GenBank/DDBJ whole genome shotgun (WGS) entry which is preliminary data.</text>
</comment>
<accession>A0A6A1TKC8</accession>
<dbReference type="Pfam" id="PF04730">
    <property type="entry name" value="Agro_virD5"/>
    <property type="match status" value="1"/>
</dbReference>
<dbReference type="EMBL" id="VZUL01000003">
    <property type="protein sequence ID" value="KAB1083790.1"/>
    <property type="molecule type" value="Genomic_DNA"/>
</dbReference>
<dbReference type="RefSeq" id="WP_151046991.1">
    <property type="nucleotide sequence ID" value="NZ_VZUL01000003.1"/>
</dbReference>
<evidence type="ECO:0000313" key="3">
    <source>
        <dbReference type="Proteomes" id="UP000386575"/>
    </source>
</evidence>
<evidence type="ECO:0000313" key="2">
    <source>
        <dbReference type="EMBL" id="KAB1083790.1"/>
    </source>
</evidence>